<gene>
    <name evidence="10" type="ORF">C2845_PM16G02870</name>
</gene>
<keyword evidence="3 9" id="KW-0812">Transmembrane</keyword>
<evidence type="ECO:0000256" key="5">
    <source>
        <dbReference type="ARBA" id="ARBA00022989"/>
    </source>
</evidence>
<proteinExistence type="predicted"/>
<dbReference type="AlphaFoldDB" id="A0A3L6PWC0"/>
<evidence type="ECO:0000256" key="4">
    <source>
        <dbReference type="ARBA" id="ARBA00022847"/>
    </source>
</evidence>
<evidence type="ECO:0000313" key="11">
    <source>
        <dbReference type="Proteomes" id="UP000275267"/>
    </source>
</evidence>
<dbReference type="GO" id="GO:0016020">
    <property type="term" value="C:membrane"/>
    <property type="evidence" value="ECO:0007669"/>
    <property type="project" value="UniProtKB-SubCell"/>
</dbReference>
<evidence type="ECO:0000256" key="3">
    <source>
        <dbReference type="ARBA" id="ARBA00022692"/>
    </source>
</evidence>
<keyword evidence="11" id="KW-1185">Reference proteome</keyword>
<dbReference type="InterPro" id="IPR036259">
    <property type="entry name" value="MFS_trans_sf"/>
</dbReference>
<keyword evidence="2" id="KW-0592">Phosphate transport</keyword>
<keyword evidence="2" id="KW-0813">Transport</keyword>
<dbReference type="EMBL" id="PQIB02000015">
    <property type="protein sequence ID" value="RLM64976.1"/>
    <property type="molecule type" value="Genomic_DNA"/>
</dbReference>
<comment type="caution">
    <text evidence="10">The sequence shown here is derived from an EMBL/GenBank/DDBJ whole genome shotgun (WGS) entry which is preliminary data.</text>
</comment>
<dbReference type="Gene3D" id="1.20.1250.20">
    <property type="entry name" value="MFS general substrate transporter like domains"/>
    <property type="match status" value="1"/>
</dbReference>
<dbReference type="InterPro" id="IPR005828">
    <property type="entry name" value="MFS_sugar_transport-like"/>
</dbReference>
<evidence type="ECO:0000313" key="10">
    <source>
        <dbReference type="EMBL" id="RLM64976.1"/>
    </source>
</evidence>
<reference evidence="11" key="1">
    <citation type="journal article" date="2019" name="Nat. Commun.">
        <title>The genome of broomcorn millet.</title>
        <authorList>
            <person name="Zou C."/>
            <person name="Miki D."/>
            <person name="Li D."/>
            <person name="Tang Q."/>
            <person name="Xiao L."/>
            <person name="Rajput S."/>
            <person name="Deng P."/>
            <person name="Jia W."/>
            <person name="Huang R."/>
            <person name="Zhang M."/>
            <person name="Sun Y."/>
            <person name="Hu J."/>
            <person name="Fu X."/>
            <person name="Schnable P.S."/>
            <person name="Li F."/>
            <person name="Zhang H."/>
            <person name="Feng B."/>
            <person name="Zhu X."/>
            <person name="Liu R."/>
            <person name="Schnable J.C."/>
            <person name="Zhu J.-K."/>
            <person name="Zhang H."/>
        </authorList>
    </citation>
    <scope>NUCLEOTIDE SEQUENCE [LARGE SCALE GENOMIC DNA]</scope>
</reference>
<evidence type="ECO:0000256" key="7">
    <source>
        <dbReference type="ARBA" id="ARBA00032043"/>
    </source>
</evidence>
<dbReference type="GO" id="GO:0006817">
    <property type="term" value="P:phosphate ion transport"/>
    <property type="evidence" value="ECO:0007669"/>
    <property type="project" value="UniProtKB-KW"/>
</dbReference>
<dbReference type="OrthoDB" id="2997911at2759"/>
<dbReference type="PANTHER" id="PTHR24064">
    <property type="entry name" value="SOLUTE CARRIER FAMILY 22 MEMBER"/>
    <property type="match status" value="1"/>
</dbReference>
<feature type="compositionally biased region" description="Acidic residues" evidence="8">
    <location>
        <begin position="117"/>
        <end position="127"/>
    </location>
</feature>
<keyword evidence="6 9" id="KW-0472">Membrane</keyword>
<comment type="subcellular location">
    <subcellularLocation>
        <location evidence="1">Membrane</location>
        <topology evidence="1">Multi-pass membrane protein</topology>
    </subcellularLocation>
</comment>
<feature type="region of interest" description="Disordered" evidence="8">
    <location>
        <begin position="115"/>
        <end position="139"/>
    </location>
</feature>
<evidence type="ECO:0000256" key="2">
    <source>
        <dbReference type="ARBA" id="ARBA00022592"/>
    </source>
</evidence>
<sequence>MTPGPHIGFIVMYAFTFFFANFGPNSITFIVPAEIFPAGLRSTCHDITAAAGKAGAIIRSFGFLYAAQSTDPKKMDAGYPPGIGVSNSLFVLAGCNITGFFSTFLVPDPKGKWLDELSGENEDEEAQTSEYRAAPAAPA</sequence>
<evidence type="ECO:0000256" key="1">
    <source>
        <dbReference type="ARBA" id="ARBA00004141"/>
    </source>
</evidence>
<dbReference type="GO" id="GO:0015293">
    <property type="term" value="F:symporter activity"/>
    <property type="evidence" value="ECO:0007669"/>
    <property type="project" value="UniProtKB-KW"/>
</dbReference>
<dbReference type="Proteomes" id="UP000275267">
    <property type="component" value="Unassembled WGS sequence"/>
</dbReference>
<keyword evidence="4" id="KW-0769">Symport</keyword>
<name>A0A3L6PWC0_PANMI</name>
<keyword evidence="5 9" id="KW-1133">Transmembrane helix</keyword>
<accession>A0A3L6PWC0</accession>
<evidence type="ECO:0000256" key="8">
    <source>
        <dbReference type="SAM" id="MobiDB-lite"/>
    </source>
</evidence>
<dbReference type="STRING" id="4540.A0A3L6PWC0"/>
<dbReference type="SUPFAM" id="SSF103473">
    <property type="entry name" value="MFS general substrate transporter"/>
    <property type="match status" value="1"/>
</dbReference>
<evidence type="ECO:0000256" key="6">
    <source>
        <dbReference type="ARBA" id="ARBA00023136"/>
    </source>
</evidence>
<dbReference type="Pfam" id="PF00083">
    <property type="entry name" value="Sugar_tr"/>
    <property type="match status" value="1"/>
</dbReference>
<evidence type="ECO:0000256" key="9">
    <source>
        <dbReference type="SAM" id="Phobius"/>
    </source>
</evidence>
<organism evidence="10 11">
    <name type="scientific">Panicum miliaceum</name>
    <name type="common">Proso millet</name>
    <name type="synonym">Broomcorn millet</name>
    <dbReference type="NCBI Taxonomy" id="4540"/>
    <lineage>
        <taxon>Eukaryota</taxon>
        <taxon>Viridiplantae</taxon>
        <taxon>Streptophyta</taxon>
        <taxon>Embryophyta</taxon>
        <taxon>Tracheophyta</taxon>
        <taxon>Spermatophyta</taxon>
        <taxon>Magnoliopsida</taxon>
        <taxon>Liliopsida</taxon>
        <taxon>Poales</taxon>
        <taxon>Poaceae</taxon>
        <taxon>PACMAD clade</taxon>
        <taxon>Panicoideae</taxon>
        <taxon>Panicodae</taxon>
        <taxon>Paniceae</taxon>
        <taxon>Panicinae</taxon>
        <taxon>Panicum</taxon>
        <taxon>Panicum sect. Panicum</taxon>
    </lineage>
</organism>
<feature type="transmembrane region" description="Helical" evidence="9">
    <location>
        <begin position="6"/>
        <end position="23"/>
    </location>
</feature>
<protein>
    <recommendedName>
        <fullName evidence="7">H(+)/Pi cotransporter</fullName>
    </recommendedName>
</protein>